<dbReference type="InterPro" id="IPR003812">
    <property type="entry name" value="Fido"/>
</dbReference>
<accession>A0A6N3ETU8</accession>
<sequence length="120" mass="13638">MHYNARVHLGELGTHFPPATEAGAAELNRIFTAGINIIKTLHPVEGGLAMFLFGAYFQFFFDGNKRTSRYMMNGWLMKHGYNPVSIPAARALEFNSKMVRFYDSKNATEMMAFLLSCYQE</sequence>
<evidence type="ECO:0000259" key="1">
    <source>
        <dbReference type="PROSITE" id="PS51459"/>
    </source>
</evidence>
<gene>
    <name evidence="2" type="ORF">EMLFYP7_02349</name>
</gene>
<dbReference type="AlphaFoldDB" id="A0A6N3ETU8"/>
<dbReference type="InterPro" id="IPR036597">
    <property type="entry name" value="Fido-like_dom_sf"/>
</dbReference>
<dbReference type="EMBL" id="CACRTZ010000029">
    <property type="protein sequence ID" value="VYU43178.1"/>
    <property type="molecule type" value="Genomic_DNA"/>
</dbReference>
<organism evidence="2">
    <name type="scientific">Phytobacter massiliensis</name>
    <dbReference type="NCBI Taxonomy" id="1485952"/>
    <lineage>
        <taxon>Bacteria</taxon>
        <taxon>Pseudomonadati</taxon>
        <taxon>Pseudomonadota</taxon>
        <taxon>Gammaproteobacteria</taxon>
        <taxon>Enterobacterales</taxon>
        <taxon>Enterobacteriaceae</taxon>
        <taxon>Phytobacter</taxon>
    </lineage>
</organism>
<dbReference type="SUPFAM" id="SSF140931">
    <property type="entry name" value="Fic-like"/>
    <property type="match status" value="1"/>
</dbReference>
<protein>
    <recommendedName>
        <fullName evidence="1">Fido domain-containing protein</fullName>
    </recommendedName>
</protein>
<feature type="domain" description="Fido" evidence="1">
    <location>
        <begin position="1"/>
        <end position="116"/>
    </location>
</feature>
<evidence type="ECO:0000313" key="2">
    <source>
        <dbReference type="EMBL" id="VYU43178.1"/>
    </source>
</evidence>
<dbReference type="PROSITE" id="PS51459">
    <property type="entry name" value="FIDO"/>
    <property type="match status" value="1"/>
</dbReference>
<name>A0A6N3ETU8_9ENTR</name>
<proteinExistence type="predicted"/>
<dbReference type="Gene3D" id="1.10.3290.10">
    <property type="entry name" value="Fido-like domain"/>
    <property type="match status" value="1"/>
</dbReference>
<reference evidence="2" key="1">
    <citation type="submission" date="2019-11" db="EMBL/GenBank/DDBJ databases">
        <authorList>
            <person name="Feng L."/>
        </authorList>
    </citation>
    <scope>NUCLEOTIDE SEQUENCE</scope>
    <source>
        <strain evidence="2">EMassiliensisLFYP7</strain>
    </source>
</reference>